<dbReference type="NCBIfam" id="TIGR00326">
    <property type="entry name" value="eubact_ribD"/>
    <property type="match status" value="1"/>
</dbReference>
<protein>
    <recommendedName>
        <fullName evidence="13">Riboflavin biosynthesis protein RibD</fullName>
    </recommendedName>
    <domain>
        <recommendedName>
            <fullName evidence="13">Diaminohydroxyphosphoribosylaminopyrimidine deaminase</fullName>
            <shortName evidence="13">DRAP deaminase</shortName>
            <ecNumber evidence="13">3.5.4.26</ecNumber>
        </recommendedName>
        <alternativeName>
            <fullName evidence="13">Riboflavin-specific deaminase</fullName>
        </alternativeName>
    </domain>
    <domain>
        <recommendedName>
            <fullName evidence="13">5-amino-6-(5-phosphoribosylamino)uracil reductase</fullName>
            <ecNumber evidence="13">1.1.1.193</ecNumber>
        </recommendedName>
        <alternativeName>
            <fullName evidence="13">HTP reductase</fullName>
        </alternativeName>
    </domain>
</protein>
<evidence type="ECO:0000313" key="18">
    <source>
        <dbReference type="EMBL" id="KJF41797.1"/>
    </source>
</evidence>
<feature type="binding site" evidence="15">
    <location>
        <position position="178"/>
    </location>
    <ligand>
        <name>NADP(+)</name>
        <dbReference type="ChEBI" id="CHEBI:58349"/>
    </ligand>
</feature>
<comment type="catalytic activity">
    <reaction evidence="13">
        <text>5-amino-6-(5-phospho-D-ribitylamino)uracil + NADP(+) = 5-amino-6-(5-phospho-D-ribosylamino)uracil + NADPH + H(+)</text>
        <dbReference type="Rhea" id="RHEA:17845"/>
        <dbReference type="ChEBI" id="CHEBI:15378"/>
        <dbReference type="ChEBI" id="CHEBI:57783"/>
        <dbReference type="ChEBI" id="CHEBI:58349"/>
        <dbReference type="ChEBI" id="CHEBI:58421"/>
        <dbReference type="ChEBI" id="CHEBI:58453"/>
        <dbReference type="EC" id="1.1.1.193"/>
    </reaction>
</comment>
<keyword evidence="10 13" id="KW-0521">NADP</keyword>
<evidence type="ECO:0000259" key="17">
    <source>
        <dbReference type="PROSITE" id="PS51747"/>
    </source>
</evidence>
<evidence type="ECO:0000256" key="1">
    <source>
        <dbReference type="ARBA" id="ARBA00002151"/>
    </source>
</evidence>
<dbReference type="GO" id="GO:0009231">
    <property type="term" value="P:riboflavin biosynthetic process"/>
    <property type="evidence" value="ECO:0007669"/>
    <property type="project" value="UniProtKB-UniPathway"/>
</dbReference>
<dbReference type="CDD" id="cd01284">
    <property type="entry name" value="Riboflavin_deaminase-reductase"/>
    <property type="match status" value="1"/>
</dbReference>
<dbReference type="Proteomes" id="UP000032544">
    <property type="component" value="Unassembled WGS sequence"/>
</dbReference>
<dbReference type="GO" id="GO:0008270">
    <property type="term" value="F:zinc ion binding"/>
    <property type="evidence" value="ECO:0007669"/>
    <property type="project" value="InterPro"/>
</dbReference>
<evidence type="ECO:0000256" key="12">
    <source>
        <dbReference type="ARBA" id="ARBA00023268"/>
    </source>
</evidence>
<dbReference type="OrthoDB" id="9800865at2"/>
<dbReference type="PROSITE" id="PS00903">
    <property type="entry name" value="CYT_DCMP_DEAMINASES_1"/>
    <property type="match status" value="1"/>
</dbReference>
<sequence length="349" mass="39154">MTTEEKYMARCIELARMGAGHVSPNPMVGCVIVHSDRIIGEGFHQKHGQAHAEVNAINSVTDAVKLKESTIYVSLEPCAHYGLTPPCSDLIIQKQIPRVVVGSIDPFAKVAGKGIERLKNAGIEVITGILKSECDELNRRFFTFHQKKRPYILLKWAQTSDGFIDKDRSAEDYGEPTWITGPRALLRVHQMRAEEDAIMVGTNTAEKDNPSLTVRLIKGKNPLRIVLDRQLRLDKKLNLFDNSTETIVFNGLENHRYKNTEYIKIDFNDQLLPQILEVLHQKNILSLIVEGGEQVLKTFIDAGLWDEAHVYTGHTYFGKGIKAPMPPGITGQSELIGKDKLVIYRNTAT</sequence>
<evidence type="ECO:0000256" key="13">
    <source>
        <dbReference type="PIRNR" id="PIRNR006769"/>
    </source>
</evidence>
<feature type="binding site" evidence="15">
    <location>
        <position position="290"/>
    </location>
    <ligand>
        <name>substrate</name>
    </ligand>
</feature>
<comment type="cofactor">
    <cofactor evidence="13 16">
        <name>Zn(2+)</name>
        <dbReference type="ChEBI" id="CHEBI:29105"/>
    </cofactor>
    <text evidence="13 16">Binds 1 zinc ion.</text>
</comment>
<evidence type="ECO:0000256" key="15">
    <source>
        <dbReference type="PIRSR" id="PIRSR006769-2"/>
    </source>
</evidence>
<dbReference type="GO" id="GO:0008835">
    <property type="term" value="F:diaminohydroxyphosphoribosylaminopyrimidine deaminase activity"/>
    <property type="evidence" value="ECO:0007669"/>
    <property type="project" value="UniProtKB-EC"/>
</dbReference>
<dbReference type="InterPro" id="IPR016192">
    <property type="entry name" value="APOBEC/CMP_deaminase_Zn-bd"/>
</dbReference>
<dbReference type="PATRIC" id="fig|1544798.3.peg.4762"/>
<feature type="binding site" evidence="15">
    <location>
        <position position="215"/>
    </location>
    <ligand>
        <name>substrate</name>
    </ligand>
</feature>
<dbReference type="EC" id="1.1.1.193" evidence="13"/>
<dbReference type="PANTHER" id="PTHR38011:SF7">
    <property type="entry name" value="2,5-DIAMINO-6-RIBOSYLAMINO-4(3H)-PYRIMIDINONE 5'-PHOSPHATE REDUCTASE"/>
    <property type="match status" value="1"/>
</dbReference>
<feature type="binding site" evidence="16">
    <location>
        <position position="78"/>
    </location>
    <ligand>
        <name>Zn(2+)</name>
        <dbReference type="ChEBI" id="CHEBI:29105"/>
        <note>catalytic</note>
    </ligand>
</feature>
<dbReference type="EMBL" id="JRHC01000008">
    <property type="protein sequence ID" value="KJF41797.1"/>
    <property type="molecule type" value="Genomic_DNA"/>
</dbReference>
<feature type="binding site" evidence="15">
    <location>
        <position position="208"/>
    </location>
    <ligand>
        <name>NADP(+)</name>
        <dbReference type="ChEBI" id="CHEBI:58349"/>
    </ligand>
</feature>
<comment type="caution">
    <text evidence="18">The sequence shown here is derived from an EMBL/GenBank/DDBJ whole genome shotgun (WGS) entry which is preliminary data.</text>
</comment>
<dbReference type="InterPro" id="IPR050765">
    <property type="entry name" value="Riboflavin_Biosynth_HTPR"/>
</dbReference>
<dbReference type="FunFam" id="3.40.140.10:FF:000025">
    <property type="entry name" value="Riboflavin biosynthesis protein RibD"/>
    <property type="match status" value="1"/>
</dbReference>
<evidence type="ECO:0000313" key="19">
    <source>
        <dbReference type="Proteomes" id="UP000032544"/>
    </source>
</evidence>
<dbReference type="UniPathway" id="UPA00275">
    <property type="reaction ID" value="UER00401"/>
</dbReference>
<evidence type="ECO:0000256" key="16">
    <source>
        <dbReference type="PIRSR" id="PIRSR006769-3"/>
    </source>
</evidence>
<evidence type="ECO:0000256" key="6">
    <source>
        <dbReference type="ARBA" id="ARBA00022619"/>
    </source>
</evidence>
<evidence type="ECO:0000256" key="3">
    <source>
        <dbReference type="ARBA" id="ARBA00004910"/>
    </source>
</evidence>
<dbReference type="Gene3D" id="3.40.140.10">
    <property type="entry name" value="Cytidine Deaminase, domain 2"/>
    <property type="match status" value="1"/>
</dbReference>
<proteinExistence type="inferred from homology"/>
<evidence type="ECO:0000256" key="8">
    <source>
        <dbReference type="ARBA" id="ARBA00022801"/>
    </source>
</evidence>
<evidence type="ECO:0000256" key="2">
    <source>
        <dbReference type="ARBA" id="ARBA00004882"/>
    </source>
</evidence>
<keyword evidence="8 13" id="KW-0378">Hydrolase</keyword>
<dbReference type="STRING" id="1544798.LH29_22905"/>
<dbReference type="InterPro" id="IPR004794">
    <property type="entry name" value="Eubact_RibD"/>
</dbReference>
<dbReference type="AlphaFoldDB" id="A0A0D8J4H6"/>
<dbReference type="Gene3D" id="3.40.430.10">
    <property type="entry name" value="Dihydrofolate Reductase, subunit A"/>
    <property type="match status" value="1"/>
</dbReference>
<dbReference type="Pfam" id="PF01872">
    <property type="entry name" value="RibD_C"/>
    <property type="match status" value="1"/>
</dbReference>
<keyword evidence="19" id="KW-1185">Reference proteome</keyword>
<evidence type="ECO:0000256" key="10">
    <source>
        <dbReference type="ARBA" id="ARBA00022857"/>
    </source>
</evidence>
<evidence type="ECO:0000256" key="5">
    <source>
        <dbReference type="ARBA" id="ARBA00007417"/>
    </source>
</evidence>
<evidence type="ECO:0000256" key="9">
    <source>
        <dbReference type="ARBA" id="ARBA00022833"/>
    </source>
</evidence>
<feature type="binding site" evidence="15">
    <location>
        <position position="192"/>
    </location>
    <ligand>
        <name>substrate</name>
    </ligand>
</feature>
<dbReference type="RefSeq" id="WP_045033471.1">
    <property type="nucleotide sequence ID" value="NZ_JRHC01000008.1"/>
</dbReference>
<dbReference type="PIRSF" id="PIRSF006769">
    <property type="entry name" value="RibD"/>
    <property type="match status" value="1"/>
</dbReference>
<evidence type="ECO:0000256" key="4">
    <source>
        <dbReference type="ARBA" id="ARBA00005259"/>
    </source>
</evidence>
<comment type="pathway">
    <text evidence="2 13">Cofactor biosynthesis; riboflavin biosynthesis; 5-amino-6-(D-ribitylamino)uracil from GTP: step 2/4.</text>
</comment>
<feature type="active site" description="Proton donor" evidence="14">
    <location>
        <position position="53"/>
    </location>
</feature>
<keyword evidence="6 13" id="KW-0686">Riboflavin biosynthesis</keyword>
<feature type="binding site" evidence="15">
    <location>
        <position position="212"/>
    </location>
    <ligand>
        <name>substrate</name>
    </ligand>
</feature>
<feature type="binding site" evidence="16">
    <location>
        <position position="51"/>
    </location>
    <ligand>
        <name>Zn(2+)</name>
        <dbReference type="ChEBI" id="CHEBI:29105"/>
        <note>catalytic</note>
    </ligand>
</feature>
<feature type="binding site" evidence="15">
    <location>
        <position position="204"/>
    </location>
    <ligand>
        <name>NADP(+)</name>
        <dbReference type="ChEBI" id="CHEBI:58349"/>
    </ligand>
</feature>
<gene>
    <name evidence="18" type="ORF">LH29_22905</name>
</gene>
<dbReference type="PROSITE" id="PS51747">
    <property type="entry name" value="CYT_DCMP_DEAMINASES_2"/>
    <property type="match status" value="1"/>
</dbReference>
<feature type="binding site" evidence="15">
    <location>
        <position position="157"/>
    </location>
    <ligand>
        <name>NADP(+)</name>
        <dbReference type="ChEBI" id="CHEBI:58349"/>
    </ligand>
</feature>
<accession>A0A0D8J4H6</accession>
<dbReference type="GO" id="GO:0008703">
    <property type="term" value="F:5-amino-6-(5-phosphoribosylamino)uracil reductase activity"/>
    <property type="evidence" value="ECO:0007669"/>
    <property type="project" value="UniProtKB-EC"/>
</dbReference>
<dbReference type="InterPro" id="IPR002125">
    <property type="entry name" value="CMP_dCMP_dom"/>
</dbReference>
<keyword evidence="11 13" id="KW-0560">Oxidoreductase</keyword>
<organism evidence="18 19">
    <name type="scientific">Draconibacterium sediminis</name>
    <dbReference type="NCBI Taxonomy" id="1544798"/>
    <lineage>
        <taxon>Bacteria</taxon>
        <taxon>Pseudomonadati</taxon>
        <taxon>Bacteroidota</taxon>
        <taxon>Bacteroidia</taxon>
        <taxon>Marinilabiliales</taxon>
        <taxon>Prolixibacteraceae</taxon>
        <taxon>Draconibacterium</taxon>
    </lineage>
</organism>
<dbReference type="InterPro" id="IPR016193">
    <property type="entry name" value="Cytidine_deaminase-like"/>
</dbReference>
<keyword evidence="7 13" id="KW-0479">Metal-binding</keyword>
<feature type="binding site" evidence="16">
    <location>
        <position position="87"/>
    </location>
    <ligand>
        <name>Zn(2+)</name>
        <dbReference type="ChEBI" id="CHEBI:29105"/>
        <note>catalytic</note>
    </ligand>
</feature>
<dbReference type="SUPFAM" id="SSF53927">
    <property type="entry name" value="Cytidine deaminase-like"/>
    <property type="match status" value="1"/>
</dbReference>
<comment type="catalytic activity">
    <reaction evidence="13">
        <text>2,5-diamino-6-hydroxy-4-(5-phosphoribosylamino)-pyrimidine + H2O + H(+) = 5-amino-6-(5-phospho-D-ribosylamino)uracil + NH4(+)</text>
        <dbReference type="Rhea" id="RHEA:21868"/>
        <dbReference type="ChEBI" id="CHEBI:15377"/>
        <dbReference type="ChEBI" id="CHEBI:15378"/>
        <dbReference type="ChEBI" id="CHEBI:28938"/>
        <dbReference type="ChEBI" id="CHEBI:58453"/>
        <dbReference type="ChEBI" id="CHEBI:58614"/>
        <dbReference type="EC" id="3.5.4.26"/>
    </reaction>
</comment>
<keyword evidence="9 13" id="KW-0862">Zinc</keyword>
<evidence type="ECO:0000256" key="11">
    <source>
        <dbReference type="ARBA" id="ARBA00023002"/>
    </source>
</evidence>
<dbReference type="InterPro" id="IPR024072">
    <property type="entry name" value="DHFR-like_dom_sf"/>
</dbReference>
<evidence type="ECO:0000256" key="7">
    <source>
        <dbReference type="ARBA" id="ARBA00022723"/>
    </source>
</evidence>
<dbReference type="InterPro" id="IPR002734">
    <property type="entry name" value="RibDG_C"/>
</dbReference>
<feature type="domain" description="CMP/dCMP-type deaminase" evidence="17">
    <location>
        <begin position="2"/>
        <end position="126"/>
    </location>
</feature>
<dbReference type="SUPFAM" id="SSF53597">
    <property type="entry name" value="Dihydrofolate reductase-like"/>
    <property type="match status" value="1"/>
</dbReference>
<dbReference type="EC" id="3.5.4.26" evidence="13"/>
<name>A0A0D8J4H6_9BACT</name>
<dbReference type="PANTHER" id="PTHR38011">
    <property type="entry name" value="DIHYDROFOLATE REDUCTASE FAMILY PROTEIN (AFU_ORTHOLOGUE AFUA_8G06820)"/>
    <property type="match status" value="1"/>
</dbReference>
<comment type="similarity">
    <text evidence="4 13">In the N-terminal section; belongs to the cytidine and deoxycytidylate deaminase family.</text>
</comment>
<reference evidence="18 19" key="1">
    <citation type="submission" date="2014-09" db="EMBL/GenBank/DDBJ databases">
        <title>Draft Genome Sequence of Draconibacterium sp. JN14CK-3.</title>
        <authorList>
            <person name="Dong C."/>
            <person name="Lai Q."/>
            <person name="Shao Z."/>
        </authorList>
    </citation>
    <scope>NUCLEOTIDE SEQUENCE [LARGE SCALE GENOMIC DNA]</scope>
    <source>
        <strain evidence="18 19">JN14CK-3</strain>
    </source>
</reference>
<comment type="function">
    <text evidence="1 13">Converts 2,5-diamino-6-(ribosylamino)-4(3h)-pyrimidinone 5'-phosphate into 5-amino-6-(ribosylamino)-2,4(1h,3h)-pyrimidinedione 5'-phosphate.</text>
</comment>
<comment type="similarity">
    <text evidence="5 13">In the C-terminal section; belongs to the HTP reductase family.</text>
</comment>
<keyword evidence="12" id="KW-0511">Multifunctional enzyme</keyword>
<comment type="pathway">
    <text evidence="3 13">Cofactor biosynthesis; riboflavin biosynthesis; 5-amino-6-(D-ribitylamino)uracil from GTP: step 3/4.</text>
</comment>
<dbReference type="Pfam" id="PF00383">
    <property type="entry name" value="dCMP_cyt_deam_1"/>
    <property type="match status" value="1"/>
</dbReference>
<evidence type="ECO:0000256" key="14">
    <source>
        <dbReference type="PIRSR" id="PIRSR006769-1"/>
    </source>
</evidence>